<evidence type="ECO:0000313" key="2">
    <source>
        <dbReference type="Proteomes" id="UP000054560"/>
    </source>
</evidence>
<dbReference type="GeneID" id="25908940"/>
<sequence length="231" mass="25352">RAMASPVFTNLGDDQAEAKEHMLSLYFSPEFYSLVQRDMLPGMQGNHMWLIAMATLHAGEWRHLSRNTSHSVVAAFARALRKDPEVTFHALDELLTYMAIRALLKVFLAESRDAHTAAATEEFSADNFVASLRDTMVAQTESFLGEPGVTPLSRNDVETRNSNAGLETACDRTAVFLAGQRDGALYTPSDGGRAGSSDAAVETSKAFRCCGNSTGLWDARLSSRRWRCPTN</sequence>
<reference evidence="1 2" key="1">
    <citation type="submission" date="2011-02" db="EMBL/GenBank/DDBJ databases">
        <title>The Genome Sequence of Sphaeroforma arctica JP610.</title>
        <authorList>
            <consortium name="The Broad Institute Genome Sequencing Platform"/>
            <person name="Russ C."/>
            <person name="Cuomo C."/>
            <person name="Young S.K."/>
            <person name="Zeng Q."/>
            <person name="Gargeya S."/>
            <person name="Alvarado L."/>
            <person name="Berlin A."/>
            <person name="Chapman S.B."/>
            <person name="Chen Z."/>
            <person name="Freedman E."/>
            <person name="Gellesch M."/>
            <person name="Goldberg J."/>
            <person name="Griggs A."/>
            <person name="Gujja S."/>
            <person name="Heilman E."/>
            <person name="Heiman D."/>
            <person name="Howarth C."/>
            <person name="Mehta T."/>
            <person name="Neiman D."/>
            <person name="Pearson M."/>
            <person name="Roberts A."/>
            <person name="Saif S."/>
            <person name="Shea T."/>
            <person name="Shenoy N."/>
            <person name="Sisk P."/>
            <person name="Stolte C."/>
            <person name="Sykes S."/>
            <person name="White J."/>
            <person name="Yandava C."/>
            <person name="Burger G."/>
            <person name="Gray M.W."/>
            <person name="Holland P.W.H."/>
            <person name="King N."/>
            <person name="Lang F.B.F."/>
            <person name="Roger A.J."/>
            <person name="Ruiz-Trillo I."/>
            <person name="Haas B."/>
            <person name="Nusbaum C."/>
            <person name="Birren B."/>
        </authorList>
    </citation>
    <scope>NUCLEOTIDE SEQUENCE [LARGE SCALE GENOMIC DNA]</scope>
    <source>
        <strain evidence="1 2">JP610</strain>
    </source>
</reference>
<accession>A0A0L0FRH5</accession>
<proteinExistence type="predicted"/>
<dbReference type="Proteomes" id="UP000054560">
    <property type="component" value="Unassembled WGS sequence"/>
</dbReference>
<feature type="non-terminal residue" evidence="1">
    <location>
        <position position="1"/>
    </location>
</feature>
<dbReference type="RefSeq" id="XP_014153058.1">
    <property type="nucleotide sequence ID" value="XM_014297583.1"/>
</dbReference>
<keyword evidence="2" id="KW-1185">Reference proteome</keyword>
<organism evidence="1 2">
    <name type="scientific">Sphaeroforma arctica JP610</name>
    <dbReference type="NCBI Taxonomy" id="667725"/>
    <lineage>
        <taxon>Eukaryota</taxon>
        <taxon>Ichthyosporea</taxon>
        <taxon>Ichthyophonida</taxon>
        <taxon>Sphaeroforma</taxon>
    </lineage>
</organism>
<name>A0A0L0FRH5_9EUKA</name>
<protein>
    <submittedName>
        <fullName evidence="1">Uncharacterized protein</fullName>
    </submittedName>
</protein>
<dbReference type="EMBL" id="KQ242354">
    <property type="protein sequence ID" value="KNC79156.1"/>
    <property type="molecule type" value="Genomic_DNA"/>
</dbReference>
<dbReference type="AlphaFoldDB" id="A0A0L0FRH5"/>
<gene>
    <name evidence="1" type="ORF">SARC_08436</name>
</gene>
<evidence type="ECO:0000313" key="1">
    <source>
        <dbReference type="EMBL" id="KNC79156.1"/>
    </source>
</evidence>